<dbReference type="PANTHER" id="PTHR42947:SF1">
    <property type="entry name" value="COB--COM HETERODISULFIDE REDUCTASE SUBUNIT B 1"/>
    <property type="match status" value="1"/>
</dbReference>
<dbReference type="EMBL" id="CP002069">
    <property type="protein sequence ID" value="ADI74325.1"/>
    <property type="molecule type" value="Genomic_DNA"/>
</dbReference>
<feature type="domain" description="Cysteine-rich" evidence="11">
    <location>
        <begin position="150"/>
        <end position="242"/>
    </location>
</feature>
<feature type="domain" description="Cysteine-rich" evidence="11">
    <location>
        <begin position="8"/>
        <end position="88"/>
    </location>
</feature>
<dbReference type="Proteomes" id="UP000000391">
    <property type="component" value="Chromosome"/>
</dbReference>
<dbReference type="UniPathway" id="UPA00647">
    <property type="reaction ID" value="UER00700"/>
</dbReference>
<proteinExistence type="inferred from homology"/>
<dbReference type="AlphaFoldDB" id="D7E9Q3"/>
<dbReference type="HOGENOM" id="CLU_052147_1_0_2"/>
<dbReference type="InterPro" id="IPR017678">
    <property type="entry name" value="CoB/CoM_hetero-S_Rdtase_bsu"/>
</dbReference>
<dbReference type="NCBIfam" id="TIGR03288">
    <property type="entry name" value="CoB_CoM_SS_B"/>
    <property type="match status" value="1"/>
</dbReference>
<sequence length="301" mass="33948">MNPDKLSLFLGCIIPNRYPGIEKATKLCLDKLEIDWIDLPNASCCPAPGVFRSFDMNTWLAIAGRNISISEELERDILTICNGCYGSLADANNKLINSEKLKEETNNHLKQINKEFRGTIKIRHIIEYLYREFGPEDISERVEYPLNFNVALHYGCHLVKPSGERNLGNVERPEFFDELIESTGASSLDYPDKMECCGAGGGVRSALHDKALEITNHKLSQIKNRGVDCIVNACPFCHMQLDSGQAELREKFGVDYEIPVLHYTQLLGLAFGYTPAELGINLNYIKNQTFLDKLEQIVTKQ</sequence>
<keyword evidence="5" id="KW-0479">Metal-binding</keyword>
<dbReference type="PANTHER" id="PTHR42947">
    <property type="entry name" value="COB--COM HETERODISULFIDE REDUCTASE SUBUNIT B 1"/>
    <property type="match status" value="1"/>
</dbReference>
<dbReference type="EC" id="1.8.98.1" evidence="12"/>
<name>D7E9Q3_METEZ</name>
<dbReference type="OrthoDB" id="144689at2157"/>
<evidence type="ECO:0000256" key="9">
    <source>
        <dbReference type="ARBA" id="ARBA00023014"/>
    </source>
</evidence>
<dbReference type="GO" id="GO:0046872">
    <property type="term" value="F:metal ion binding"/>
    <property type="evidence" value="ECO:0007669"/>
    <property type="project" value="UniProtKB-KW"/>
</dbReference>
<evidence type="ECO:0000256" key="4">
    <source>
        <dbReference type="ARBA" id="ARBA00022485"/>
    </source>
</evidence>
<keyword evidence="4" id="KW-0004">4Fe-4S</keyword>
<evidence type="ECO:0000256" key="8">
    <source>
        <dbReference type="ARBA" id="ARBA00023004"/>
    </source>
</evidence>
<dbReference type="KEGG" id="mev:Metev_1472"/>
<dbReference type="GO" id="GO:0015948">
    <property type="term" value="P:methanogenesis"/>
    <property type="evidence" value="ECO:0007669"/>
    <property type="project" value="UniProtKB-KW"/>
</dbReference>
<evidence type="ECO:0000259" key="11">
    <source>
        <dbReference type="Pfam" id="PF02754"/>
    </source>
</evidence>
<protein>
    <submittedName>
        <fullName evidence="12">CoB/CoM heterodisulfide reductase, subunit B</fullName>
        <ecNumber evidence="12">1.8.98.1</ecNumber>
    </submittedName>
</protein>
<comment type="similarity">
    <text evidence="3">Belongs to the HdrB family.</text>
</comment>
<gene>
    <name evidence="12" type="ordered locus">Metev_1472</name>
</gene>
<keyword evidence="10" id="KW-0175">Coiled coil</keyword>
<evidence type="ECO:0000256" key="3">
    <source>
        <dbReference type="ARBA" id="ARBA00010431"/>
    </source>
</evidence>
<keyword evidence="9" id="KW-0411">Iron-sulfur</keyword>
<dbReference type="InterPro" id="IPR051278">
    <property type="entry name" value="HdrB/HdrD_reductase"/>
</dbReference>
<evidence type="ECO:0000256" key="2">
    <source>
        <dbReference type="ARBA" id="ARBA00004808"/>
    </source>
</evidence>
<dbReference type="Pfam" id="PF02754">
    <property type="entry name" value="CCG"/>
    <property type="match status" value="2"/>
</dbReference>
<feature type="coiled-coil region" evidence="10">
    <location>
        <begin position="88"/>
        <end position="115"/>
    </location>
</feature>
<evidence type="ECO:0000256" key="1">
    <source>
        <dbReference type="ARBA" id="ARBA00001966"/>
    </source>
</evidence>
<evidence type="ECO:0000256" key="10">
    <source>
        <dbReference type="SAM" id="Coils"/>
    </source>
</evidence>
<reference evidence="12 13" key="1">
    <citation type="submission" date="2010-06" db="EMBL/GenBank/DDBJ databases">
        <title>Complete sequence chromosome of Methanohalobium evestigatum Z-7303.</title>
        <authorList>
            <consortium name="US DOE Joint Genome Institute"/>
            <person name="Lucas S."/>
            <person name="Copeland A."/>
            <person name="Lapidus A."/>
            <person name="Cheng J.-F."/>
            <person name="Bruce D."/>
            <person name="Goodwin L."/>
            <person name="Pitluck S."/>
            <person name="Saunders E."/>
            <person name="Detter J.C."/>
            <person name="Han C."/>
            <person name="Tapia R."/>
            <person name="Land M."/>
            <person name="Hauser L."/>
            <person name="Kyrpides N."/>
            <person name="Mikhailova N."/>
            <person name="Sieprawska-Lupa M."/>
            <person name="Whitman W.B."/>
            <person name="Anderson I."/>
            <person name="Woyke T."/>
        </authorList>
    </citation>
    <scope>NUCLEOTIDE SEQUENCE [LARGE SCALE GENOMIC DNA]</scope>
    <source>
        <strain evidence="13">ATCC BAA-1072 / DSM 3721 / NBRC 107634 / OCM 161 / Z-7303</strain>
    </source>
</reference>
<dbReference type="Gene3D" id="1.20.1050.140">
    <property type="match status" value="1"/>
</dbReference>
<dbReference type="RefSeq" id="WP_013194890.1">
    <property type="nucleotide sequence ID" value="NC_014253.1"/>
</dbReference>
<organism evidence="12 13">
    <name type="scientific">Methanohalobium evestigatum (strain ATCC BAA-1072 / DSM 3721 / NBRC 107634 / OCM 161 / Z-7303)</name>
    <dbReference type="NCBI Taxonomy" id="644295"/>
    <lineage>
        <taxon>Archaea</taxon>
        <taxon>Methanobacteriati</taxon>
        <taxon>Methanobacteriota</taxon>
        <taxon>Stenosarchaea group</taxon>
        <taxon>Methanomicrobia</taxon>
        <taxon>Methanosarcinales</taxon>
        <taxon>Methanosarcinaceae</taxon>
        <taxon>Methanohalobium</taxon>
    </lineage>
</organism>
<evidence type="ECO:0000256" key="7">
    <source>
        <dbReference type="ARBA" id="ARBA00023002"/>
    </source>
</evidence>
<evidence type="ECO:0000313" key="12">
    <source>
        <dbReference type="EMBL" id="ADI74325.1"/>
    </source>
</evidence>
<dbReference type="GeneID" id="9347112"/>
<accession>D7E9Q3</accession>
<keyword evidence="8" id="KW-0408">Iron</keyword>
<keyword evidence="13" id="KW-1185">Reference proteome</keyword>
<dbReference type="STRING" id="644295.Metev_1472"/>
<comment type="pathway">
    <text evidence="2">Cofactor metabolism; coenzyme M-coenzyme B heterodisulfide reduction; coenzyme B and coenzyme M from coenzyme M-coenzyme B heterodisulfide: step 1/1.</text>
</comment>
<evidence type="ECO:0000256" key="5">
    <source>
        <dbReference type="ARBA" id="ARBA00022723"/>
    </source>
</evidence>
<dbReference type="GO" id="GO:0051912">
    <property type="term" value="F:CoB--CoM heterodisulfide reductase activity"/>
    <property type="evidence" value="ECO:0007669"/>
    <property type="project" value="UniProtKB-EC"/>
</dbReference>
<comment type="cofactor">
    <cofactor evidence="1">
        <name>[4Fe-4S] cluster</name>
        <dbReference type="ChEBI" id="CHEBI:49883"/>
    </cofactor>
</comment>
<evidence type="ECO:0000313" key="13">
    <source>
        <dbReference type="Proteomes" id="UP000000391"/>
    </source>
</evidence>
<keyword evidence="7 12" id="KW-0560">Oxidoreductase</keyword>
<dbReference type="InterPro" id="IPR004017">
    <property type="entry name" value="Cys_rich_dom"/>
</dbReference>
<dbReference type="GO" id="GO:0051539">
    <property type="term" value="F:4 iron, 4 sulfur cluster binding"/>
    <property type="evidence" value="ECO:0007669"/>
    <property type="project" value="UniProtKB-KW"/>
</dbReference>
<keyword evidence="6" id="KW-0484">Methanogenesis</keyword>
<evidence type="ECO:0000256" key="6">
    <source>
        <dbReference type="ARBA" id="ARBA00022994"/>
    </source>
</evidence>